<reference evidence="7" key="1">
    <citation type="submission" date="2020-09" db="EMBL/GenBank/DDBJ databases">
        <title>A novel bacterium of genus Mangrovicoccus, isolated from South China Sea.</title>
        <authorList>
            <person name="Huang H."/>
            <person name="Mo K."/>
            <person name="Hu Y."/>
        </authorList>
    </citation>
    <scope>NUCLEOTIDE SEQUENCE</scope>
    <source>
        <strain evidence="7">HB182678</strain>
    </source>
</reference>
<dbReference type="GO" id="GO:0016301">
    <property type="term" value="F:kinase activity"/>
    <property type="evidence" value="ECO:0007669"/>
    <property type="project" value="UniProtKB-KW"/>
</dbReference>
<dbReference type="GO" id="GO:0005524">
    <property type="term" value="F:ATP binding"/>
    <property type="evidence" value="ECO:0007669"/>
    <property type="project" value="UniProtKB-KW"/>
</dbReference>
<dbReference type="NCBIfam" id="TIGR01378">
    <property type="entry name" value="thi_PPkinase"/>
    <property type="match status" value="1"/>
</dbReference>
<dbReference type="InterPro" id="IPR007371">
    <property type="entry name" value="TPK_catalytic"/>
</dbReference>
<evidence type="ECO:0000256" key="1">
    <source>
        <dbReference type="ARBA" id="ARBA00022679"/>
    </source>
</evidence>
<keyword evidence="2" id="KW-0547">Nucleotide-binding</keyword>
<evidence type="ECO:0000256" key="3">
    <source>
        <dbReference type="ARBA" id="ARBA00022777"/>
    </source>
</evidence>
<keyword evidence="8" id="KW-1185">Reference proteome</keyword>
<dbReference type="GO" id="GO:0006772">
    <property type="term" value="P:thiamine metabolic process"/>
    <property type="evidence" value="ECO:0007669"/>
    <property type="project" value="UniProtKB-UniRule"/>
</dbReference>
<dbReference type="EMBL" id="JACVXA010000096">
    <property type="protein sequence ID" value="MBE3640469.1"/>
    <property type="molecule type" value="Genomic_DNA"/>
</dbReference>
<dbReference type="RefSeq" id="WP_193186692.1">
    <property type="nucleotide sequence ID" value="NZ_JACVXA010000096.1"/>
</dbReference>
<dbReference type="InterPro" id="IPR036371">
    <property type="entry name" value="TPK_B1-bd_sf"/>
</dbReference>
<keyword evidence="3" id="KW-0418">Kinase</keyword>
<accession>A0A8J7CXJ0</accession>
<evidence type="ECO:0000256" key="4">
    <source>
        <dbReference type="ARBA" id="ARBA00022840"/>
    </source>
</evidence>
<dbReference type="GO" id="GO:0004788">
    <property type="term" value="F:thiamine diphosphokinase activity"/>
    <property type="evidence" value="ECO:0007669"/>
    <property type="project" value="UniProtKB-UniRule"/>
</dbReference>
<dbReference type="AlphaFoldDB" id="A0A8J7CXJ0"/>
<organism evidence="7 8">
    <name type="scientific">Mangrovicoccus algicola</name>
    <dbReference type="NCBI Taxonomy" id="2771008"/>
    <lineage>
        <taxon>Bacteria</taxon>
        <taxon>Pseudomonadati</taxon>
        <taxon>Pseudomonadota</taxon>
        <taxon>Alphaproteobacteria</taxon>
        <taxon>Rhodobacterales</taxon>
        <taxon>Paracoccaceae</taxon>
        <taxon>Mangrovicoccus</taxon>
    </lineage>
</organism>
<dbReference type="InterPro" id="IPR036759">
    <property type="entry name" value="TPK_catalytic_sf"/>
</dbReference>
<evidence type="ECO:0000256" key="5">
    <source>
        <dbReference type="NCBIfam" id="TIGR01378"/>
    </source>
</evidence>
<name>A0A8J7CXJ0_9RHOB</name>
<dbReference type="Proteomes" id="UP000609121">
    <property type="component" value="Unassembled WGS sequence"/>
</dbReference>
<dbReference type="PANTHER" id="PTHR41299">
    <property type="entry name" value="THIAMINE PYROPHOSPHOKINASE"/>
    <property type="match status" value="1"/>
</dbReference>
<dbReference type="GO" id="GO:0009229">
    <property type="term" value="P:thiamine diphosphate biosynthetic process"/>
    <property type="evidence" value="ECO:0007669"/>
    <property type="project" value="InterPro"/>
</dbReference>
<dbReference type="Pfam" id="PF04263">
    <property type="entry name" value="TPK_catalytic"/>
    <property type="match status" value="1"/>
</dbReference>
<feature type="domain" description="Thiamin pyrophosphokinase catalytic" evidence="6">
    <location>
        <begin position="28"/>
        <end position="123"/>
    </location>
</feature>
<sequence>MNALIRSDRAVTLVGGGPVAAGEVAAALDLAPVLVAADGGAAAALEAGQMPLAVIGDFDSLDPATRAAIPAERLQHVAEQDSTDFHKCLSRIEAPLVLGLGFAGGRMDHMLAVFNVLVRLPRRRAVILGPEDLCLLAPPSLSIDLDPGTPVSLFPMAPVTADSRGLEWPVQGIGFAPDGQGGTSNRATGHVSLNAHAPKLLLMLPRAALPRLLDALPGAPGW</sequence>
<evidence type="ECO:0000259" key="6">
    <source>
        <dbReference type="Pfam" id="PF04263"/>
    </source>
</evidence>
<comment type="caution">
    <text evidence="7">The sequence shown here is derived from an EMBL/GenBank/DDBJ whole genome shotgun (WGS) entry which is preliminary data.</text>
</comment>
<dbReference type="SUPFAM" id="SSF63862">
    <property type="entry name" value="Thiamin pyrophosphokinase, substrate-binding domain"/>
    <property type="match status" value="1"/>
</dbReference>
<gene>
    <name evidence="7" type="ORF">ICN82_19880</name>
</gene>
<keyword evidence="1 7" id="KW-0808">Transferase</keyword>
<keyword evidence="4" id="KW-0067">ATP-binding</keyword>
<evidence type="ECO:0000313" key="8">
    <source>
        <dbReference type="Proteomes" id="UP000609121"/>
    </source>
</evidence>
<dbReference type="SUPFAM" id="SSF63999">
    <property type="entry name" value="Thiamin pyrophosphokinase, catalytic domain"/>
    <property type="match status" value="1"/>
</dbReference>
<protein>
    <recommendedName>
        <fullName evidence="5">Thiamine diphosphokinase</fullName>
        <ecNumber evidence="5">2.7.6.2</ecNumber>
    </recommendedName>
</protein>
<dbReference type="CDD" id="cd07995">
    <property type="entry name" value="TPK"/>
    <property type="match status" value="1"/>
</dbReference>
<evidence type="ECO:0000313" key="7">
    <source>
        <dbReference type="EMBL" id="MBE3640469.1"/>
    </source>
</evidence>
<evidence type="ECO:0000256" key="2">
    <source>
        <dbReference type="ARBA" id="ARBA00022741"/>
    </source>
</evidence>
<dbReference type="InterPro" id="IPR006282">
    <property type="entry name" value="Thi_PPkinase"/>
</dbReference>
<dbReference type="InterPro" id="IPR053149">
    <property type="entry name" value="TPK"/>
</dbReference>
<dbReference type="PANTHER" id="PTHR41299:SF1">
    <property type="entry name" value="THIAMINE PYROPHOSPHOKINASE"/>
    <property type="match status" value="1"/>
</dbReference>
<proteinExistence type="predicted"/>
<dbReference type="Gene3D" id="3.40.50.10240">
    <property type="entry name" value="Thiamin pyrophosphokinase, catalytic domain"/>
    <property type="match status" value="1"/>
</dbReference>
<dbReference type="EC" id="2.7.6.2" evidence="5"/>